<keyword evidence="3" id="KW-1185">Reference proteome</keyword>
<dbReference type="KEGG" id="dwi:6644466"/>
<feature type="compositionally biased region" description="Low complexity" evidence="1">
    <location>
        <begin position="130"/>
        <end position="141"/>
    </location>
</feature>
<feature type="region of interest" description="Disordered" evidence="1">
    <location>
        <begin position="130"/>
        <end position="156"/>
    </location>
</feature>
<dbReference type="STRING" id="7260.B4MZJ8"/>
<reference evidence="2 3" key="1">
    <citation type="journal article" date="2007" name="Nature">
        <title>Evolution of genes and genomes on the Drosophila phylogeny.</title>
        <authorList>
            <consortium name="Drosophila 12 Genomes Consortium"/>
            <person name="Clark A.G."/>
            <person name="Eisen M.B."/>
            <person name="Smith D.R."/>
            <person name="Bergman C.M."/>
            <person name="Oliver B."/>
            <person name="Markow T.A."/>
            <person name="Kaufman T.C."/>
            <person name="Kellis M."/>
            <person name="Gelbart W."/>
            <person name="Iyer V.N."/>
            <person name="Pollard D.A."/>
            <person name="Sackton T.B."/>
            <person name="Larracuente A.M."/>
            <person name="Singh N.D."/>
            <person name="Abad J.P."/>
            <person name="Abt D.N."/>
            <person name="Adryan B."/>
            <person name="Aguade M."/>
            <person name="Akashi H."/>
            <person name="Anderson W.W."/>
            <person name="Aquadro C.F."/>
            <person name="Ardell D.H."/>
            <person name="Arguello R."/>
            <person name="Artieri C.G."/>
            <person name="Barbash D.A."/>
            <person name="Barker D."/>
            <person name="Barsanti P."/>
            <person name="Batterham P."/>
            <person name="Batzoglou S."/>
            <person name="Begun D."/>
            <person name="Bhutkar A."/>
            <person name="Blanco E."/>
            <person name="Bosak S.A."/>
            <person name="Bradley R.K."/>
            <person name="Brand A.D."/>
            <person name="Brent M.R."/>
            <person name="Brooks A.N."/>
            <person name="Brown R.H."/>
            <person name="Butlin R.K."/>
            <person name="Caggese C."/>
            <person name="Calvi B.R."/>
            <person name="Bernardo de Carvalho A."/>
            <person name="Caspi A."/>
            <person name="Castrezana S."/>
            <person name="Celniker S.E."/>
            <person name="Chang J.L."/>
            <person name="Chapple C."/>
            <person name="Chatterji S."/>
            <person name="Chinwalla A."/>
            <person name="Civetta A."/>
            <person name="Clifton S.W."/>
            <person name="Comeron J.M."/>
            <person name="Costello J.C."/>
            <person name="Coyne J.A."/>
            <person name="Daub J."/>
            <person name="David R.G."/>
            <person name="Delcher A.L."/>
            <person name="Delehaunty K."/>
            <person name="Do C.B."/>
            <person name="Ebling H."/>
            <person name="Edwards K."/>
            <person name="Eickbush T."/>
            <person name="Evans J.D."/>
            <person name="Filipski A."/>
            <person name="Findeiss S."/>
            <person name="Freyhult E."/>
            <person name="Fulton L."/>
            <person name="Fulton R."/>
            <person name="Garcia A.C."/>
            <person name="Gardiner A."/>
            <person name="Garfield D.A."/>
            <person name="Garvin B.E."/>
            <person name="Gibson G."/>
            <person name="Gilbert D."/>
            <person name="Gnerre S."/>
            <person name="Godfrey J."/>
            <person name="Good R."/>
            <person name="Gotea V."/>
            <person name="Gravely B."/>
            <person name="Greenberg A.J."/>
            <person name="Griffiths-Jones S."/>
            <person name="Gross S."/>
            <person name="Guigo R."/>
            <person name="Gustafson E.A."/>
            <person name="Haerty W."/>
            <person name="Hahn M.W."/>
            <person name="Halligan D.L."/>
            <person name="Halpern A.L."/>
            <person name="Halter G.M."/>
            <person name="Han M.V."/>
            <person name="Heger A."/>
            <person name="Hillier L."/>
            <person name="Hinrichs A.S."/>
            <person name="Holmes I."/>
            <person name="Hoskins R.A."/>
            <person name="Hubisz M.J."/>
            <person name="Hultmark D."/>
            <person name="Huntley M.A."/>
            <person name="Jaffe D.B."/>
            <person name="Jagadeeshan S."/>
            <person name="Jeck W.R."/>
            <person name="Johnson J."/>
            <person name="Jones C.D."/>
            <person name="Jordan W.C."/>
            <person name="Karpen G.H."/>
            <person name="Kataoka E."/>
            <person name="Keightley P.D."/>
            <person name="Kheradpour P."/>
            <person name="Kirkness E.F."/>
            <person name="Koerich L.B."/>
            <person name="Kristiansen K."/>
            <person name="Kudrna D."/>
            <person name="Kulathinal R.J."/>
            <person name="Kumar S."/>
            <person name="Kwok R."/>
            <person name="Lander E."/>
            <person name="Langley C.H."/>
            <person name="Lapoint R."/>
            <person name="Lazzaro B.P."/>
            <person name="Lee S.J."/>
            <person name="Levesque L."/>
            <person name="Li R."/>
            <person name="Lin C.F."/>
            <person name="Lin M.F."/>
            <person name="Lindblad-Toh K."/>
            <person name="Llopart A."/>
            <person name="Long M."/>
            <person name="Low L."/>
            <person name="Lozovsky E."/>
            <person name="Lu J."/>
            <person name="Luo M."/>
            <person name="Machado C.A."/>
            <person name="Makalowski W."/>
            <person name="Marzo M."/>
            <person name="Matsuda M."/>
            <person name="Matzkin L."/>
            <person name="McAllister B."/>
            <person name="McBride C.S."/>
            <person name="McKernan B."/>
            <person name="McKernan K."/>
            <person name="Mendez-Lago M."/>
            <person name="Minx P."/>
            <person name="Mollenhauer M.U."/>
            <person name="Montooth K."/>
            <person name="Mount S.M."/>
            <person name="Mu X."/>
            <person name="Myers E."/>
            <person name="Negre B."/>
            <person name="Newfeld S."/>
            <person name="Nielsen R."/>
            <person name="Noor M.A."/>
            <person name="O'Grady P."/>
            <person name="Pachter L."/>
            <person name="Papaceit M."/>
            <person name="Parisi M.J."/>
            <person name="Parisi M."/>
            <person name="Parts L."/>
            <person name="Pedersen J.S."/>
            <person name="Pesole G."/>
            <person name="Phillippy A.M."/>
            <person name="Ponting C.P."/>
            <person name="Pop M."/>
            <person name="Porcelli D."/>
            <person name="Powell J.R."/>
            <person name="Prohaska S."/>
            <person name="Pruitt K."/>
            <person name="Puig M."/>
            <person name="Quesneville H."/>
            <person name="Ram K.R."/>
            <person name="Rand D."/>
            <person name="Rasmussen M.D."/>
            <person name="Reed L.K."/>
            <person name="Reenan R."/>
            <person name="Reily A."/>
            <person name="Remington K.A."/>
            <person name="Rieger T.T."/>
            <person name="Ritchie M.G."/>
            <person name="Robin C."/>
            <person name="Rogers Y.H."/>
            <person name="Rohde C."/>
            <person name="Rozas J."/>
            <person name="Rubenfield M.J."/>
            <person name="Ruiz A."/>
            <person name="Russo S."/>
            <person name="Salzberg S.L."/>
            <person name="Sanchez-Gracia A."/>
            <person name="Saranga D.J."/>
            <person name="Sato H."/>
            <person name="Schaeffer S.W."/>
            <person name="Schatz M.C."/>
            <person name="Schlenke T."/>
            <person name="Schwartz R."/>
            <person name="Segarra C."/>
            <person name="Singh R.S."/>
            <person name="Sirot L."/>
            <person name="Sirota M."/>
            <person name="Sisneros N.B."/>
            <person name="Smith C.D."/>
            <person name="Smith T.F."/>
            <person name="Spieth J."/>
            <person name="Stage D.E."/>
            <person name="Stark A."/>
            <person name="Stephan W."/>
            <person name="Strausberg R.L."/>
            <person name="Strempel S."/>
            <person name="Sturgill D."/>
            <person name="Sutton G."/>
            <person name="Sutton G.G."/>
            <person name="Tao W."/>
            <person name="Teichmann S."/>
            <person name="Tobari Y.N."/>
            <person name="Tomimura Y."/>
            <person name="Tsolas J.M."/>
            <person name="Valente V.L."/>
            <person name="Venter E."/>
            <person name="Venter J.C."/>
            <person name="Vicario S."/>
            <person name="Vieira F.G."/>
            <person name="Vilella A.J."/>
            <person name="Villasante A."/>
            <person name="Walenz B."/>
            <person name="Wang J."/>
            <person name="Wasserman M."/>
            <person name="Watts T."/>
            <person name="Wilson D."/>
            <person name="Wilson R.K."/>
            <person name="Wing R.A."/>
            <person name="Wolfner M.F."/>
            <person name="Wong A."/>
            <person name="Wong G.K."/>
            <person name="Wu C.I."/>
            <person name="Wu G."/>
            <person name="Yamamoto D."/>
            <person name="Yang H.P."/>
            <person name="Yang S.P."/>
            <person name="Yorke J.A."/>
            <person name="Yoshida K."/>
            <person name="Zdobnov E."/>
            <person name="Zhang P."/>
            <person name="Zhang Y."/>
            <person name="Zimin A.V."/>
            <person name="Baldwin J."/>
            <person name="Abdouelleil A."/>
            <person name="Abdulkadir J."/>
            <person name="Abebe A."/>
            <person name="Abera B."/>
            <person name="Abreu J."/>
            <person name="Acer S.C."/>
            <person name="Aftuck L."/>
            <person name="Alexander A."/>
            <person name="An P."/>
            <person name="Anderson E."/>
            <person name="Anderson S."/>
            <person name="Arachi H."/>
            <person name="Azer M."/>
            <person name="Bachantsang P."/>
            <person name="Barry A."/>
            <person name="Bayul T."/>
            <person name="Berlin A."/>
            <person name="Bessette D."/>
            <person name="Bloom T."/>
            <person name="Blye J."/>
            <person name="Boguslavskiy L."/>
            <person name="Bonnet C."/>
            <person name="Boukhgalter B."/>
            <person name="Bourzgui I."/>
            <person name="Brown A."/>
            <person name="Cahill P."/>
            <person name="Channer S."/>
            <person name="Cheshatsang Y."/>
            <person name="Chuda L."/>
            <person name="Citroen M."/>
            <person name="Collymore A."/>
            <person name="Cooke P."/>
            <person name="Costello M."/>
            <person name="D'Aco K."/>
            <person name="Daza R."/>
            <person name="De Haan G."/>
            <person name="DeGray S."/>
            <person name="DeMaso C."/>
            <person name="Dhargay N."/>
            <person name="Dooley K."/>
            <person name="Dooley E."/>
            <person name="Doricent M."/>
            <person name="Dorje P."/>
            <person name="Dorjee K."/>
            <person name="Dupes A."/>
            <person name="Elong R."/>
            <person name="Falk J."/>
            <person name="Farina A."/>
            <person name="Faro S."/>
            <person name="Ferguson D."/>
            <person name="Fisher S."/>
            <person name="Foley C.D."/>
            <person name="Franke A."/>
            <person name="Friedrich D."/>
            <person name="Gadbois L."/>
            <person name="Gearin G."/>
            <person name="Gearin C.R."/>
            <person name="Giannoukos G."/>
            <person name="Goode T."/>
            <person name="Graham J."/>
            <person name="Grandbois E."/>
            <person name="Grewal S."/>
            <person name="Gyaltsen K."/>
            <person name="Hafez N."/>
            <person name="Hagos B."/>
            <person name="Hall J."/>
            <person name="Henson C."/>
            <person name="Hollinger A."/>
            <person name="Honan T."/>
            <person name="Huard M.D."/>
            <person name="Hughes L."/>
            <person name="Hurhula B."/>
            <person name="Husby M.E."/>
            <person name="Kamat A."/>
            <person name="Kanga B."/>
            <person name="Kashin S."/>
            <person name="Khazanovich D."/>
            <person name="Kisner P."/>
            <person name="Lance K."/>
            <person name="Lara M."/>
            <person name="Lee W."/>
            <person name="Lennon N."/>
            <person name="Letendre F."/>
            <person name="LeVine R."/>
            <person name="Lipovsky A."/>
            <person name="Liu X."/>
            <person name="Liu J."/>
            <person name="Liu S."/>
            <person name="Lokyitsang T."/>
            <person name="Lokyitsang Y."/>
            <person name="Lubonja R."/>
            <person name="Lui A."/>
            <person name="MacDonald P."/>
            <person name="Magnisalis V."/>
            <person name="Maru K."/>
            <person name="Matthews C."/>
            <person name="McCusker W."/>
            <person name="McDonough S."/>
            <person name="Mehta T."/>
            <person name="Meldrim J."/>
            <person name="Meneus L."/>
            <person name="Mihai O."/>
            <person name="Mihalev A."/>
            <person name="Mihova T."/>
            <person name="Mittelman R."/>
            <person name="Mlenga V."/>
            <person name="Montmayeur A."/>
            <person name="Mulrain L."/>
            <person name="Navidi A."/>
            <person name="Naylor J."/>
            <person name="Negash T."/>
            <person name="Nguyen T."/>
            <person name="Nguyen N."/>
            <person name="Nicol R."/>
            <person name="Norbu C."/>
            <person name="Norbu N."/>
            <person name="Novod N."/>
            <person name="O'Neill B."/>
            <person name="Osman S."/>
            <person name="Markiewicz E."/>
            <person name="Oyono O.L."/>
            <person name="Patti C."/>
            <person name="Phunkhang P."/>
            <person name="Pierre F."/>
            <person name="Priest M."/>
            <person name="Raghuraman S."/>
            <person name="Rege F."/>
            <person name="Reyes R."/>
            <person name="Rise C."/>
            <person name="Rogov P."/>
            <person name="Ross K."/>
            <person name="Ryan E."/>
            <person name="Settipalli S."/>
            <person name="Shea T."/>
            <person name="Sherpa N."/>
            <person name="Shi L."/>
            <person name="Shih D."/>
            <person name="Sparrow T."/>
            <person name="Spaulding J."/>
            <person name="Stalker J."/>
            <person name="Stange-Thomann N."/>
            <person name="Stavropoulos S."/>
            <person name="Stone C."/>
            <person name="Strader C."/>
            <person name="Tesfaye S."/>
            <person name="Thomson T."/>
            <person name="Thoulutsang Y."/>
            <person name="Thoulutsang D."/>
            <person name="Topham K."/>
            <person name="Topping I."/>
            <person name="Tsamla T."/>
            <person name="Vassiliev H."/>
            <person name="Vo A."/>
            <person name="Wangchuk T."/>
            <person name="Wangdi T."/>
            <person name="Weiand M."/>
            <person name="Wilkinson J."/>
            <person name="Wilson A."/>
            <person name="Yadav S."/>
            <person name="Young G."/>
            <person name="Yu Q."/>
            <person name="Zembek L."/>
            <person name="Zhong D."/>
            <person name="Zimmer A."/>
            <person name="Zwirko Z."/>
            <person name="Jaffe D.B."/>
            <person name="Alvarez P."/>
            <person name="Brockman W."/>
            <person name="Butler J."/>
            <person name="Chin C."/>
            <person name="Gnerre S."/>
            <person name="Grabherr M."/>
            <person name="Kleber M."/>
            <person name="Mauceli E."/>
            <person name="MacCallum I."/>
        </authorList>
    </citation>
    <scope>NUCLEOTIDE SEQUENCE [LARGE SCALE GENOMIC DNA]</scope>
    <source>
        <strain evidence="3">Tucson 14030-0811.24</strain>
    </source>
</reference>
<feature type="region of interest" description="Disordered" evidence="1">
    <location>
        <begin position="1"/>
        <end position="23"/>
    </location>
</feature>
<evidence type="ECO:0000313" key="2">
    <source>
        <dbReference type="EMBL" id="EDW77783.2"/>
    </source>
</evidence>
<feature type="compositionally biased region" description="Polar residues" evidence="1">
    <location>
        <begin position="1"/>
        <end position="15"/>
    </location>
</feature>
<feature type="compositionally biased region" description="Low complexity" evidence="1">
    <location>
        <begin position="73"/>
        <end position="85"/>
    </location>
</feature>
<gene>
    <name evidence="2" type="primary">Dwil\GK24363</name>
    <name evidence="2" type="ORF">Dwil_GK24363</name>
</gene>
<organism evidence="2 3">
    <name type="scientific">Drosophila willistoni</name>
    <name type="common">Fruit fly</name>
    <dbReference type="NCBI Taxonomy" id="7260"/>
    <lineage>
        <taxon>Eukaryota</taxon>
        <taxon>Metazoa</taxon>
        <taxon>Ecdysozoa</taxon>
        <taxon>Arthropoda</taxon>
        <taxon>Hexapoda</taxon>
        <taxon>Insecta</taxon>
        <taxon>Pterygota</taxon>
        <taxon>Neoptera</taxon>
        <taxon>Endopterygota</taxon>
        <taxon>Diptera</taxon>
        <taxon>Brachycera</taxon>
        <taxon>Muscomorpha</taxon>
        <taxon>Ephydroidea</taxon>
        <taxon>Drosophilidae</taxon>
        <taxon>Drosophila</taxon>
        <taxon>Sophophora</taxon>
    </lineage>
</organism>
<sequence>MSTSHRSSNAGSFQQGKPGVSRIPPNGLVVYGNGLVFGGNVYPVLVDGVPMSLPAAAQEAAAMQRFGMQLLGQPQQPQSYGQKPGIQQPPEASFGQSAQNLPRQLQQLPRQQQHQLLLQQQQQQLQLQQLPPQQQQQQQQQWQNSYGNMRAMDSRNGSDIAMMPSPQMFNYNHDYGYVPTGAESSGWNGYASCQPMDASKPFAFGWSPTD</sequence>
<dbReference type="AlphaFoldDB" id="B4MZJ8"/>
<evidence type="ECO:0000256" key="1">
    <source>
        <dbReference type="SAM" id="MobiDB-lite"/>
    </source>
</evidence>
<dbReference type="EMBL" id="CH963920">
    <property type="protein sequence ID" value="EDW77783.2"/>
    <property type="molecule type" value="Genomic_DNA"/>
</dbReference>
<evidence type="ECO:0000313" key="3">
    <source>
        <dbReference type="Proteomes" id="UP000007798"/>
    </source>
</evidence>
<accession>B4MZJ8</accession>
<proteinExistence type="predicted"/>
<protein>
    <submittedName>
        <fullName evidence="2">Uncharacterized protein</fullName>
    </submittedName>
</protein>
<dbReference type="InParanoid" id="B4MZJ8"/>
<dbReference type="OrthoDB" id="7871816at2759"/>
<name>B4MZJ8_DROWI</name>
<dbReference type="HOGENOM" id="CLU_1653999_0_0_1"/>
<dbReference type="Proteomes" id="UP000007798">
    <property type="component" value="Unassembled WGS sequence"/>
</dbReference>
<feature type="region of interest" description="Disordered" evidence="1">
    <location>
        <begin position="73"/>
        <end position="98"/>
    </location>
</feature>